<accession>A0ACA9NFT9</accession>
<comment type="caution">
    <text evidence="1">The sequence shown here is derived from an EMBL/GenBank/DDBJ whole genome shotgun (WGS) entry which is preliminary data.</text>
</comment>
<gene>
    <name evidence="1" type="ORF">ACOLOM_LOCUS8320</name>
</gene>
<dbReference type="EMBL" id="CAJVPT010021120">
    <property type="protein sequence ID" value="CAG8653179.1"/>
    <property type="molecule type" value="Genomic_DNA"/>
</dbReference>
<dbReference type="Proteomes" id="UP000789525">
    <property type="component" value="Unassembled WGS sequence"/>
</dbReference>
<sequence>KSPPRSETTKKFVPNFVMNSIESTNKDPTKVYESKVKGKVILLDNPLKTSEEKKKRIKLRKQIKAMSAKEKRETKIYEIPKECHKYEIFIPLNELWLQYMGELNGNSSPAVFAQKLLKADFHGAILT</sequence>
<feature type="non-terminal residue" evidence="1">
    <location>
        <position position="1"/>
    </location>
</feature>
<protein>
    <submittedName>
        <fullName evidence="1">16291_t:CDS:1</fullName>
    </submittedName>
</protein>
<feature type="non-terminal residue" evidence="1">
    <location>
        <position position="127"/>
    </location>
</feature>
<reference evidence="1" key="1">
    <citation type="submission" date="2021-06" db="EMBL/GenBank/DDBJ databases">
        <authorList>
            <person name="Kallberg Y."/>
            <person name="Tangrot J."/>
            <person name="Rosling A."/>
        </authorList>
    </citation>
    <scope>NUCLEOTIDE SEQUENCE</scope>
    <source>
        <strain evidence="1">CL356</strain>
    </source>
</reference>
<evidence type="ECO:0000313" key="2">
    <source>
        <dbReference type="Proteomes" id="UP000789525"/>
    </source>
</evidence>
<name>A0ACA9NFT9_9GLOM</name>
<evidence type="ECO:0000313" key="1">
    <source>
        <dbReference type="EMBL" id="CAG8653179.1"/>
    </source>
</evidence>
<keyword evidence="2" id="KW-1185">Reference proteome</keyword>
<organism evidence="1 2">
    <name type="scientific">Acaulospora colombiana</name>
    <dbReference type="NCBI Taxonomy" id="27376"/>
    <lineage>
        <taxon>Eukaryota</taxon>
        <taxon>Fungi</taxon>
        <taxon>Fungi incertae sedis</taxon>
        <taxon>Mucoromycota</taxon>
        <taxon>Glomeromycotina</taxon>
        <taxon>Glomeromycetes</taxon>
        <taxon>Diversisporales</taxon>
        <taxon>Acaulosporaceae</taxon>
        <taxon>Acaulospora</taxon>
    </lineage>
</organism>
<proteinExistence type="predicted"/>